<sequence>MTPNFPDFVNGYPEQGIHTIKLKDLLNLRAPQDLCRDISTAFPSVTIGSITLVDQIVLLCLDELVRPESILEIGTFQGFTTRLLAKNSMARTVYSVDLPPTTQTLIDTPEAGKVLSDGDYNDDYLRDLQNRSGEIYLNNLPPAERSRISLIKADSTQLDFAATFGPIEFAFIDGGHHYDIVRSDTEKVASIMKRGVIVWHDYSSGIHSDVTRYLADRASNNRIFHVHGSLCAFQLVSQ</sequence>
<name>A0A848G1S2_9RHOO</name>
<proteinExistence type="predicted"/>
<comment type="caution">
    <text evidence="1">The sequence shown here is derived from an EMBL/GenBank/DDBJ whole genome shotgun (WGS) entry which is preliminary data.</text>
</comment>
<keyword evidence="2" id="KW-1185">Reference proteome</keyword>
<organism evidence="1 2">
    <name type="scientific">Zoogloea dura</name>
    <dbReference type="NCBI Taxonomy" id="2728840"/>
    <lineage>
        <taxon>Bacteria</taxon>
        <taxon>Pseudomonadati</taxon>
        <taxon>Pseudomonadota</taxon>
        <taxon>Betaproteobacteria</taxon>
        <taxon>Rhodocyclales</taxon>
        <taxon>Zoogloeaceae</taxon>
        <taxon>Zoogloea</taxon>
    </lineage>
</organism>
<reference evidence="1 2" key="1">
    <citation type="submission" date="2020-04" db="EMBL/GenBank/DDBJ databases">
        <title>Zoogloea sp. G-4-1-14 isolated from soil.</title>
        <authorList>
            <person name="Dahal R.H."/>
        </authorList>
    </citation>
    <scope>NUCLEOTIDE SEQUENCE [LARGE SCALE GENOMIC DNA]</scope>
    <source>
        <strain evidence="1 2">G-4-1-14</strain>
    </source>
</reference>
<evidence type="ECO:0000313" key="1">
    <source>
        <dbReference type="EMBL" id="NML24985.1"/>
    </source>
</evidence>
<dbReference type="InterPro" id="IPR029063">
    <property type="entry name" value="SAM-dependent_MTases_sf"/>
</dbReference>
<dbReference type="RefSeq" id="WP_169144620.1">
    <property type="nucleotide sequence ID" value="NZ_JABBGA010000002.1"/>
</dbReference>
<accession>A0A848G1S2</accession>
<dbReference type="AlphaFoldDB" id="A0A848G1S2"/>
<dbReference type="Proteomes" id="UP000580043">
    <property type="component" value="Unassembled WGS sequence"/>
</dbReference>
<dbReference type="SUPFAM" id="SSF53335">
    <property type="entry name" value="S-adenosyl-L-methionine-dependent methyltransferases"/>
    <property type="match status" value="1"/>
</dbReference>
<dbReference type="GO" id="GO:0032259">
    <property type="term" value="P:methylation"/>
    <property type="evidence" value="ECO:0007669"/>
    <property type="project" value="UniProtKB-KW"/>
</dbReference>
<keyword evidence="1" id="KW-0808">Transferase</keyword>
<keyword evidence="1" id="KW-0489">Methyltransferase</keyword>
<evidence type="ECO:0000313" key="2">
    <source>
        <dbReference type="Proteomes" id="UP000580043"/>
    </source>
</evidence>
<dbReference type="Gene3D" id="3.40.50.150">
    <property type="entry name" value="Vaccinia Virus protein VP39"/>
    <property type="match status" value="1"/>
</dbReference>
<dbReference type="EMBL" id="JABBGA010000002">
    <property type="protein sequence ID" value="NML24985.1"/>
    <property type="molecule type" value="Genomic_DNA"/>
</dbReference>
<protein>
    <submittedName>
        <fullName evidence="1">Class I SAM-dependent methyltransferase</fullName>
    </submittedName>
</protein>
<gene>
    <name evidence="1" type="ORF">HHL15_04490</name>
</gene>
<dbReference type="Pfam" id="PF13578">
    <property type="entry name" value="Methyltransf_24"/>
    <property type="match status" value="1"/>
</dbReference>
<dbReference type="GO" id="GO:0008168">
    <property type="term" value="F:methyltransferase activity"/>
    <property type="evidence" value="ECO:0007669"/>
    <property type="project" value="UniProtKB-KW"/>
</dbReference>